<sequence length="235" mass="24219">MSVEGKVVLIAGGSGALGRTIVPAFLAAGGRVVTADRNPSTDHSDERLALKADVTDEADVHRLVDEVIRRLGRVDVLVNLVGGFASGRVEDTDVALWQRMLTTNLTAAFLLSKAVLRQMVTGGTGRILHVAAWAAVEPFPGAAAYIVAKSGLLALINVLALELKGSGVTVNAVLPTTIDTPANRASMPEADPATWTRPESIAETLLFLASDEAAQINGAAVPIGTGGGAKPAAKL</sequence>
<proteinExistence type="inferred from homology"/>
<dbReference type="PRINTS" id="PR00081">
    <property type="entry name" value="GDHRDH"/>
</dbReference>
<evidence type="ECO:0000313" key="2">
    <source>
        <dbReference type="EMBL" id="CAI4029600.1"/>
    </source>
</evidence>
<dbReference type="FunFam" id="3.40.50.720:FF:000084">
    <property type="entry name" value="Short-chain dehydrogenase reductase"/>
    <property type="match status" value="1"/>
</dbReference>
<dbReference type="SUPFAM" id="SSF51735">
    <property type="entry name" value="NAD(P)-binding Rossmann-fold domains"/>
    <property type="match status" value="1"/>
</dbReference>
<dbReference type="InterPro" id="IPR002347">
    <property type="entry name" value="SDR_fam"/>
</dbReference>
<keyword evidence="3" id="KW-1185">Reference proteome</keyword>
<reference evidence="2" key="1">
    <citation type="submission" date="2022-10" db="EMBL/GenBank/DDBJ databases">
        <authorList>
            <person name="Koch H."/>
        </authorList>
    </citation>
    <scope>NUCLEOTIDE SEQUENCE</scope>
    <source>
        <strain evidence="2">DNF</strain>
    </source>
</reference>
<dbReference type="KEGG" id="nti:DNFV4_00018"/>
<dbReference type="Pfam" id="PF00106">
    <property type="entry name" value="adh_short"/>
    <property type="match status" value="1"/>
</dbReference>
<evidence type="ECO:0000313" key="3">
    <source>
        <dbReference type="Proteomes" id="UP001179121"/>
    </source>
</evidence>
<evidence type="ECO:0000256" key="1">
    <source>
        <dbReference type="ARBA" id="ARBA00006484"/>
    </source>
</evidence>
<comment type="similarity">
    <text evidence="1">Belongs to the short-chain dehydrogenases/reductases (SDR) family.</text>
</comment>
<dbReference type="RefSeq" id="WP_289266640.1">
    <property type="nucleotide sequence ID" value="NZ_OX365700.1"/>
</dbReference>
<dbReference type="Gene3D" id="3.40.50.720">
    <property type="entry name" value="NAD(P)-binding Rossmann-like Domain"/>
    <property type="match status" value="1"/>
</dbReference>
<dbReference type="PANTHER" id="PTHR42760:SF40">
    <property type="entry name" value="3-OXOACYL-[ACYL-CARRIER-PROTEIN] REDUCTASE, CHLOROPLASTIC"/>
    <property type="match status" value="1"/>
</dbReference>
<dbReference type="EMBL" id="OX365700">
    <property type="protein sequence ID" value="CAI4029600.1"/>
    <property type="molecule type" value="Genomic_DNA"/>
</dbReference>
<accession>A0AA86K8B1</accession>
<protein>
    <submittedName>
        <fullName evidence="2">Short-chain dehydrogenase/reductase SDR</fullName>
    </submittedName>
</protein>
<dbReference type="InterPro" id="IPR036291">
    <property type="entry name" value="NAD(P)-bd_dom_sf"/>
</dbReference>
<dbReference type="Proteomes" id="UP001179121">
    <property type="component" value="Chromosome"/>
</dbReference>
<dbReference type="GO" id="GO:0030497">
    <property type="term" value="P:fatty acid elongation"/>
    <property type="evidence" value="ECO:0007669"/>
    <property type="project" value="TreeGrafter"/>
</dbReference>
<dbReference type="PANTHER" id="PTHR42760">
    <property type="entry name" value="SHORT-CHAIN DEHYDROGENASES/REDUCTASES FAMILY MEMBER"/>
    <property type="match status" value="1"/>
</dbReference>
<name>A0AA86K8B1_9BACT</name>
<dbReference type="GO" id="GO:0016616">
    <property type="term" value="F:oxidoreductase activity, acting on the CH-OH group of donors, NAD or NADP as acceptor"/>
    <property type="evidence" value="ECO:0007669"/>
    <property type="project" value="TreeGrafter"/>
</dbReference>
<organism evidence="2 3">
    <name type="scientific">Nitrospira tepida</name>
    <dbReference type="NCBI Taxonomy" id="2973512"/>
    <lineage>
        <taxon>Bacteria</taxon>
        <taxon>Pseudomonadati</taxon>
        <taxon>Nitrospirota</taxon>
        <taxon>Nitrospiria</taxon>
        <taxon>Nitrospirales</taxon>
        <taxon>Nitrospiraceae</taxon>
        <taxon>Nitrospira</taxon>
    </lineage>
</organism>
<gene>
    <name evidence="2" type="ORF">DNFV4_00018</name>
</gene>
<dbReference type="AlphaFoldDB" id="A0AA86K8B1"/>